<feature type="region of interest" description="Disordered" evidence="1">
    <location>
        <begin position="223"/>
        <end position="303"/>
    </location>
</feature>
<gene>
    <name evidence="2" type="ORF">FALBO_5582</name>
</gene>
<sequence length="303" mass="34115">MDEHSQSMKRRLDTNLETSSLPAAKQARLFETNLQQPAPKHPRASFLEDHVGLTDTIFEWLESIGSDPEKRCRSDSYLHHSSDDPISRNLTRSAPQMAYKRDADGYALPRTPGPSYGSVVPSDAVSSRSSRALVEGPLYRDLNLASNHVYMRERYEQFPEHVSSLIDHVRRDRESPGPSFEEVCFLLQKPQDYIEFRKLVKNVIDWGKDKRLKEIRESLDTLLEESQKQASKAAKSRPPPTKDSTSKSKKHNRPPSRKRAKAAAAGTTPSKRKANKKTRIGNGAQQPDSTTMSTPTGPSNGRH</sequence>
<dbReference type="AlphaFoldDB" id="A0A8H4LG85"/>
<protein>
    <submittedName>
        <fullName evidence="2">Uncharacterized protein</fullName>
    </submittedName>
</protein>
<dbReference type="PANTHER" id="PTHR42470">
    <property type="entry name" value="VAST DOMAIN-CONTAINING PROTEIN"/>
    <property type="match status" value="1"/>
</dbReference>
<dbReference type="EMBL" id="JAADYS010000733">
    <property type="protein sequence ID" value="KAF4467543.1"/>
    <property type="molecule type" value="Genomic_DNA"/>
</dbReference>
<dbReference type="OrthoDB" id="5426775at2759"/>
<feature type="region of interest" description="Disordered" evidence="1">
    <location>
        <begin position="1"/>
        <end position="21"/>
    </location>
</feature>
<feature type="compositionally biased region" description="Basic and acidic residues" evidence="1">
    <location>
        <begin position="72"/>
        <end position="86"/>
    </location>
</feature>
<feature type="compositionally biased region" description="Basic and acidic residues" evidence="1">
    <location>
        <begin position="1"/>
        <end position="14"/>
    </location>
</feature>
<comment type="caution">
    <text evidence="2">The sequence shown here is derived from an EMBL/GenBank/DDBJ whole genome shotgun (WGS) entry which is preliminary data.</text>
</comment>
<dbReference type="PANTHER" id="PTHR42470:SF1">
    <property type="entry name" value="VAST DOMAIN-CONTAINING PROTEIN"/>
    <property type="match status" value="1"/>
</dbReference>
<proteinExistence type="predicted"/>
<keyword evidence="3" id="KW-1185">Reference proteome</keyword>
<reference evidence="2 3" key="1">
    <citation type="submission" date="2020-01" db="EMBL/GenBank/DDBJ databases">
        <title>Identification and distribution of gene clusters putatively required for synthesis of sphingolipid metabolism inhibitors in phylogenetically diverse species of the filamentous fungus Fusarium.</title>
        <authorList>
            <person name="Kim H.-S."/>
            <person name="Busman M."/>
            <person name="Brown D.W."/>
            <person name="Divon H."/>
            <person name="Uhlig S."/>
            <person name="Proctor R.H."/>
        </authorList>
    </citation>
    <scope>NUCLEOTIDE SEQUENCE [LARGE SCALE GENOMIC DNA]</scope>
    <source>
        <strain evidence="2 3">NRRL 20459</strain>
    </source>
</reference>
<feature type="compositionally biased region" description="Basic residues" evidence="1">
    <location>
        <begin position="247"/>
        <end position="261"/>
    </location>
</feature>
<feature type="compositionally biased region" description="Basic residues" evidence="1">
    <location>
        <begin position="270"/>
        <end position="279"/>
    </location>
</feature>
<evidence type="ECO:0000313" key="2">
    <source>
        <dbReference type="EMBL" id="KAF4467543.1"/>
    </source>
</evidence>
<name>A0A8H4LG85_9HYPO</name>
<feature type="region of interest" description="Disordered" evidence="1">
    <location>
        <begin position="72"/>
        <end position="94"/>
    </location>
</feature>
<feature type="compositionally biased region" description="Polar residues" evidence="1">
    <location>
        <begin position="283"/>
        <end position="303"/>
    </location>
</feature>
<evidence type="ECO:0000313" key="3">
    <source>
        <dbReference type="Proteomes" id="UP000554235"/>
    </source>
</evidence>
<organism evidence="2 3">
    <name type="scientific">Fusarium albosuccineum</name>
    <dbReference type="NCBI Taxonomy" id="1237068"/>
    <lineage>
        <taxon>Eukaryota</taxon>
        <taxon>Fungi</taxon>
        <taxon>Dikarya</taxon>
        <taxon>Ascomycota</taxon>
        <taxon>Pezizomycotina</taxon>
        <taxon>Sordariomycetes</taxon>
        <taxon>Hypocreomycetidae</taxon>
        <taxon>Hypocreales</taxon>
        <taxon>Nectriaceae</taxon>
        <taxon>Fusarium</taxon>
        <taxon>Fusarium decemcellulare species complex</taxon>
    </lineage>
</organism>
<evidence type="ECO:0000256" key="1">
    <source>
        <dbReference type="SAM" id="MobiDB-lite"/>
    </source>
</evidence>
<dbReference type="Proteomes" id="UP000554235">
    <property type="component" value="Unassembled WGS sequence"/>
</dbReference>
<accession>A0A8H4LG85</accession>